<keyword evidence="4" id="KW-1185">Reference proteome</keyword>
<dbReference type="Proteomes" id="UP000198761">
    <property type="component" value="Unassembled WGS sequence"/>
</dbReference>
<name>A0A1H7ZW45_9RHOB</name>
<feature type="domain" description="Phytase-like" evidence="2">
    <location>
        <begin position="41"/>
        <end position="283"/>
    </location>
</feature>
<feature type="chain" id="PRO_5011559565" description="Phytase-like domain-containing protein" evidence="1">
    <location>
        <begin position="22"/>
        <end position="298"/>
    </location>
</feature>
<evidence type="ECO:0000259" key="2">
    <source>
        <dbReference type="Pfam" id="PF13449"/>
    </source>
</evidence>
<keyword evidence="1" id="KW-0732">Signal</keyword>
<organism evidence="3 4">
    <name type="scientific">Gemmobacter aquatilis</name>
    <dbReference type="NCBI Taxonomy" id="933059"/>
    <lineage>
        <taxon>Bacteria</taxon>
        <taxon>Pseudomonadati</taxon>
        <taxon>Pseudomonadota</taxon>
        <taxon>Alphaproteobacteria</taxon>
        <taxon>Rhodobacterales</taxon>
        <taxon>Paracoccaceae</taxon>
        <taxon>Gemmobacter</taxon>
    </lineage>
</organism>
<proteinExistence type="predicted"/>
<evidence type="ECO:0000256" key="1">
    <source>
        <dbReference type="SAM" id="SignalP"/>
    </source>
</evidence>
<dbReference type="RefSeq" id="WP_091296608.1">
    <property type="nucleotide sequence ID" value="NZ_FOCE01000001.1"/>
</dbReference>
<dbReference type="InterPro" id="IPR014567">
    <property type="entry name" value="UCP031900"/>
</dbReference>
<dbReference type="SUPFAM" id="SSF101898">
    <property type="entry name" value="NHL repeat"/>
    <property type="match status" value="1"/>
</dbReference>
<dbReference type="PIRSF" id="PIRSF031900">
    <property type="entry name" value="UCP031900"/>
    <property type="match status" value="1"/>
</dbReference>
<reference evidence="3 4" key="1">
    <citation type="submission" date="2016-10" db="EMBL/GenBank/DDBJ databases">
        <authorList>
            <person name="de Groot N.N."/>
        </authorList>
    </citation>
    <scope>NUCLEOTIDE SEQUENCE [LARGE SCALE GENOMIC DNA]</scope>
    <source>
        <strain evidence="3 4">DSM 3857</strain>
    </source>
</reference>
<sequence length="298" mass="32085">MRCRSLCALILGCGLALEGSAAETLPAGYIGNYVWTSDDPRLGGLSALEVDRTGTRFTALSDRGAWTAGRILRDASGAITGIAASPVTLLKARGTMPLAPGRNDSEGLAIAPDGTAYVSFEGPGTARVLRYRDIGGPAENLPSPPEFARLRLNSALEALAIGPDGALYTIPESGGRDSGPLQVFRFRGGQWQRPFTLPRLGTFLPVGADFGPDGRLYLLERQFRGIMGFASRVRRFDIRGDTASAGEVLLESRPGQHDNLEGIAVWRDKGGAIRLTMVADDNFRFFQTTELVEYRLPR</sequence>
<dbReference type="EMBL" id="FOCE01000001">
    <property type="protein sequence ID" value="SEM61974.1"/>
    <property type="molecule type" value="Genomic_DNA"/>
</dbReference>
<dbReference type="STRING" id="933059.SAMN04488103_101649"/>
<dbReference type="InterPro" id="IPR015943">
    <property type="entry name" value="WD40/YVTN_repeat-like_dom_sf"/>
</dbReference>
<accession>A0A1H7ZW45</accession>
<evidence type="ECO:0000313" key="3">
    <source>
        <dbReference type="EMBL" id="SEM61974.1"/>
    </source>
</evidence>
<feature type="signal peptide" evidence="1">
    <location>
        <begin position="1"/>
        <end position="21"/>
    </location>
</feature>
<protein>
    <recommendedName>
        <fullName evidence="2">Phytase-like domain-containing protein</fullName>
    </recommendedName>
</protein>
<dbReference type="Pfam" id="PF13449">
    <property type="entry name" value="Phytase-like"/>
    <property type="match status" value="1"/>
</dbReference>
<dbReference type="OrthoDB" id="9798693at2"/>
<gene>
    <name evidence="3" type="ORF">SAMN04488103_101649</name>
</gene>
<dbReference type="AlphaFoldDB" id="A0A1H7ZW45"/>
<evidence type="ECO:0000313" key="4">
    <source>
        <dbReference type="Proteomes" id="UP000198761"/>
    </source>
</evidence>
<dbReference type="InterPro" id="IPR027372">
    <property type="entry name" value="Phytase-like_dom"/>
</dbReference>
<dbReference type="Gene3D" id="2.130.10.10">
    <property type="entry name" value="YVTN repeat-like/Quinoprotein amine dehydrogenase"/>
    <property type="match status" value="1"/>
</dbReference>